<reference evidence="3" key="1">
    <citation type="submission" date="2021-01" db="EMBL/GenBank/DDBJ databases">
        <title>Caligus Genome Assembly.</title>
        <authorList>
            <person name="Gallardo-Escarate C."/>
        </authorList>
    </citation>
    <scope>NUCLEOTIDE SEQUENCE [LARGE SCALE GENOMIC DNA]</scope>
</reference>
<sequence length="336" mass="38897">MEQVKRDAICEARRAGRTPQEIIEFFHYPKSTVYKVVKAFDNEGKDRRADHSSRADKIRTPRFLAGLKRSIDAHPDTPISKLAKDRNVHRSTIEKAIKIDLRYRSRARATKHLLTEQNMADRISKGKILINQMKSKSGFLRFFSDEKIFTIDASHNRRNDRWICLDADEVKPFIKTKNPVSNMVIAVISTEGDVMPPYFFQKKETVNKEVYKRVLEEVVVPWMDDVADGRPYTFQQDSAPAHRAKIVLDFLALKTPNFWPPSFWPTNSPDLNPCDYYLWGKVEGLACKKYHTSDETLKQSIIKTMKELDPQEVSRACISFRRRVDSAVKNGGSHYE</sequence>
<dbReference type="InterPro" id="IPR036397">
    <property type="entry name" value="RNaseH_sf"/>
</dbReference>
<dbReference type="GO" id="GO:0005634">
    <property type="term" value="C:nucleus"/>
    <property type="evidence" value="ECO:0007669"/>
    <property type="project" value="UniProtKB-SubCell"/>
</dbReference>
<evidence type="ECO:0000313" key="3">
    <source>
        <dbReference type="Proteomes" id="UP000595437"/>
    </source>
</evidence>
<dbReference type="SUPFAM" id="SSF46689">
    <property type="entry name" value="Homeodomain-like"/>
    <property type="match status" value="1"/>
</dbReference>
<dbReference type="OrthoDB" id="10006939at2759"/>
<dbReference type="Proteomes" id="UP000595437">
    <property type="component" value="Chromosome 7"/>
</dbReference>
<dbReference type="PANTHER" id="PTHR47326">
    <property type="entry name" value="TRANSPOSABLE ELEMENT TC3 TRANSPOSASE-LIKE PROTEIN"/>
    <property type="match status" value="1"/>
</dbReference>
<protein>
    <submittedName>
        <fullName evidence="2">Transposable element tcb2 transposase</fullName>
    </submittedName>
</protein>
<dbReference type="PANTHER" id="PTHR47326:SF1">
    <property type="entry name" value="HTH PSQ-TYPE DOMAIN-CONTAINING PROTEIN"/>
    <property type="match status" value="1"/>
</dbReference>
<evidence type="ECO:0000313" key="2">
    <source>
        <dbReference type="EMBL" id="QQP50734.1"/>
    </source>
</evidence>
<proteinExistence type="predicted"/>
<dbReference type="InterPro" id="IPR009057">
    <property type="entry name" value="Homeodomain-like_sf"/>
</dbReference>
<name>A0A7T8HIJ2_CALRO</name>
<accession>A0A7T8HIJ2</accession>
<dbReference type="EMBL" id="CP045896">
    <property type="protein sequence ID" value="QQP50734.1"/>
    <property type="molecule type" value="Genomic_DNA"/>
</dbReference>
<gene>
    <name evidence="2" type="ORF">FKW44_011852</name>
</gene>
<dbReference type="Gene3D" id="3.30.420.10">
    <property type="entry name" value="Ribonuclease H-like superfamily/Ribonuclease H"/>
    <property type="match status" value="1"/>
</dbReference>
<keyword evidence="3" id="KW-1185">Reference proteome</keyword>
<organism evidence="2 3">
    <name type="scientific">Caligus rogercresseyi</name>
    <name type="common">Sea louse</name>
    <dbReference type="NCBI Taxonomy" id="217165"/>
    <lineage>
        <taxon>Eukaryota</taxon>
        <taxon>Metazoa</taxon>
        <taxon>Ecdysozoa</taxon>
        <taxon>Arthropoda</taxon>
        <taxon>Crustacea</taxon>
        <taxon>Multicrustacea</taxon>
        <taxon>Hexanauplia</taxon>
        <taxon>Copepoda</taxon>
        <taxon>Siphonostomatoida</taxon>
        <taxon>Caligidae</taxon>
        <taxon>Caligus</taxon>
    </lineage>
</organism>
<evidence type="ECO:0000256" key="1">
    <source>
        <dbReference type="ARBA" id="ARBA00004123"/>
    </source>
</evidence>
<dbReference type="AlphaFoldDB" id="A0A7T8HIJ2"/>
<comment type="subcellular location">
    <subcellularLocation>
        <location evidence="1">Nucleus</location>
    </subcellularLocation>
</comment>
<dbReference type="GO" id="GO:0003676">
    <property type="term" value="F:nucleic acid binding"/>
    <property type="evidence" value="ECO:0007669"/>
    <property type="project" value="InterPro"/>
</dbReference>